<evidence type="ECO:0000256" key="2">
    <source>
        <dbReference type="ARBA" id="ARBA00023015"/>
    </source>
</evidence>
<dbReference type="InterPro" id="IPR050389">
    <property type="entry name" value="LysR-type_TF"/>
</dbReference>
<dbReference type="CDD" id="cd08417">
    <property type="entry name" value="PBP2_Nitroaromatics_like"/>
    <property type="match status" value="1"/>
</dbReference>
<sequence>MNKIHSNNLNHQEQTSDSNNLEANDNLDISQFHRVDINLYPLFIAIFEQKSISKAALILCISQSAVSHALQRLRQQLGDELFIRAGHKMLATPFSEQIYTPIKQALLTIQNIATSQNSFDPKAIHSLKIAVHDEIEPIIFPKLLAHFHSLDLKIQFLSAKLDRKTMFSDLSIQQADFVIDLKQHCPSNIHYQSLIEDHFVVCSQQKNVNKSIYLNAPHIGVSSRRTGQLVEDIDLNRQQLSRQILLRCQHYSTALQVLAQHPEAMLTIPKLILQNLHYADSIHVHELPIALPKIDIGMYWYQDLAHNPRHQFLRAEILKLAQLI</sequence>
<evidence type="ECO:0000256" key="5">
    <source>
        <dbReference type="SAM" id="MobiDB-lite"/>
    </source>
</evidence>
<dbReference type="GO" id="GO:0003700">
    <property type="term" value="F:DNA-binding transcription factor activity"/>
    <property type="evidence" value="ECO:0007669"/>
    <property type="project" value="InterPro"/>
</dbReference>
<feature type="region of interest" description="Disordered" evidence="5">
    <location>
        <begin position="1"/>
        <end position="22"/>
    </location>
</feature>
<dbReference type="Gene3D" id="1.10.10.10">
    <property type="entry name" value="Winged helix-like DNA-binding domain superfamily/Winged helix DNA-binding domain"/>
    <property type="match status" value="1"/>
</dbReference>
<evidence type="ECO:0000313" key="8">
    <source>
        <dbReference type="Proteomes" id="UP000242317"/>
    </source>
</evidence>
<keyword evidence="2" id="KW-0805">Transcription regulation</keyword>
<dbReference type="OrthoDB" id="6621790at2"/>
<dbReference type="Gene3D" id="3.40.190.10">
    <property type="entry name" value="Periplasmic binding protein-like II"/>
    <property type="match status" value="2"/>
</dbReference>
<dbReference type="PANTHER" id="PTHR30118:SF15">
    <property type="entry name" value="TRANSCRIPTIONAL REGULATORY PROTEIN"/>
    <property type="match status" value="1"/>
</dbReference>
<evidence type="ECO:0000256" key="1">
    <source>
        <dbReference type="ARBA" id="ARBA00009437"/>
    </source>
</evidence>
<keyword evidence="8" id="KW-1185">Reference proteome</keyword>
<dbReference type="SUPFAM" id="SSF53850">
    <property type="entry name" value="Periplasmic binding protein-like II"/>
    <property type="match status" value="1"/>
</dbReference>
<comment type="similarity">
    <text evidence="1">Belongs to the LysR transcriptional regulatory family.</text>
</comment>
<dbReference type="InterPro" id="IPR036388">
    <property type="entry name" value="WH-like_DNA-bd_sf"/>
</dbReference>
<keyword evidence="4" id="KW-0804">Transcription</keyword>
<dbReference type="InterPro" id="IPR036390">
    <property type="entry name" value="WH_DNA-bd_sf"/>
</dbReference>
<dbReference type="PROSITE" id="PS50931">
    <property type="entry name" value="HTH_LYSR"/>
    <property type="match status" value="1"/>
</dbReference>
<organism evidence="7 8">
    <name type="scientific">Acinetobacter marinus</name>
    <dbReference type="NCBI Taxonomy" id="281375"/>
    <lineage>
        <taxon>Bacteria</taxon>
        <taxon>Pseudomonadati</taxon>
        <taxon>Pseudomonadota</taxon>
        <taxon>Gammaproteobacteria</taxon>
        <taxon>Moraxellales</taxon>
        <taxon>Moraxellaceae</taxon>
        <taxon>Acinetobacter</taxon>
    </lineage>
</organism>
<evidence type="ECO:0000256" key="3">
    <source>
        <dbReference type="ARBA" id="ARBA00023125"/>
    </source>
</evidence>
<accession>A0A1G6GS91</accession>
<dbReference type="SUPFAM" id="SSF46785">
    <property type="entry name" value="Winged helix' DNA-binding domain"/>
    <property type="match status" value="1"/>
</dbReference>
<evidence type="ECO:0000313" key="7">
    <source>
        <dbReference type="EMBL" id="SDB84857.1"/>
    </source>
</evidence>
<evidence type="ECO:0000259" key="6">
    <source>
        <dbReference type="PROSITE" id="PS50931"/>
    </source>
</evidence>
<dbReference type="RefSeq" id="WP_092615070.1">
    <property type="nucleotide sequence ID" value="NZ_FMYK01000001.1"/>
</dbReference>
<dbReference type="PANTHER" id="PTHR30118">
    <property type="entry name" value="HTH-TYPE TRANSCRIPTIONAL REGULATOR LEUO-RELATED"/>
    <property type="match status" value="1"/>
</dbReference>
<dbReference type="AlphaFoldDB" id="A0A1G6GS91"/>
<proteinExistence type="inferred from homology"/>
<dbReference type="Pfam" id="PF00126">
    <property type="entry name" value="HTH_1"/>
    <property type="match status" value="1"/>
</dbReference>
<evidence type="ECO:0000256" key="4">
    <source>
        <dbReference type="ARBA" id="ARBA00023163"/>
    </source>
</evidence>
<dbReference type="Proteomes" id="UP000242317">
    <property type="component" value="Unassembled WGS sequence"/>
</dbReference>
<dbReference type="GO" id="GO:0003677">
    <property type="term" value="F:DNA binding"/>
    <property type="evidence" value="ECO:0007669"/>
    <property type="project" value="UniProtKB-KW"/>
</dbReference>
<dbReference type="EMBL" id="FMYK01000001">
    <property type="protein sequence ID" value="SDB84857.1"/>
    <property type="molecule type" value="Genomic_DNA"/>
</dbReference>
<protein>
    <submittedName>
        <fullName evidence="7">DNA-binding transcriptional regulator, LysR family</fullName>
    </submittedName>
</protein>
<dbReference type="InterPro" id="IPR000847">
    <property type="entry name" value="LysR_HTH_N"/>
</dbReference>
<dbReference type="InterPro" id="IPR005119">
    <property type="entry name" value="LysR_subst-bd"/>
</dbReference>
<reference evidence="8" key="1">
    <citation type="submission" date="2016-09" db="EMBL/GenBank/DDBJ databases">
        <authorList>
            <person name="Varghese N."/>
            <person name="Submissions S."/>
        </authorList>
    </citation>
    <scope>NUCLEOTIDE SEQUENCE [LARGE SCALE GENOMIC DNA]</scope>
    <source>
        <strain evidence="8">ANC 3699</strain>
    </source>
</reference>
<feature type="domain" description="HTH lysR-type" evidence="6">
    <location>
        <begin position="43"/>
        <end position="92"/>
    </location>
</feature>
<gene>
    <name evidence="7" type="ORF">SAMN05421749_101350</name>
</gene>
<name>A0A1G6GS91_9GAMM</name>
<dbReference type="Pfam" id="PF03466">
    <property type="entry name" value="LysR_substrate"/>
    <property type="match status" value="1"/>
</dbReference>
<dbReference type="PRINTS" id="PR00039">
    <property type="entry name" value="HTHLYSR"/>
</dbReference>
<keyword evidence="3 7" id="KW-0238">DNA-binding</keyword>
<dbReference type="InterPro" id="IPR037402">
    <property type="entry name" value="YidZ_PBP2"/>
</dbReference>